<protein>
    <submittedName>
        <fullName evidence="3">Uncharacterized protein</fullName>
    </submittedName>
</protein>
<sequence length="147" mass="16426">MSSPRKQFSSPQLLKSVSPIRRSGSPDRRRQIAQLEQGFREKRQKPNEPQSSPSKTVTFSDMPRLSTSATTETTATGTDDGPLTQEILAQMASALDKVATTFSTTAAQLKDSKETQQRTLDEVAQLRQVVQKLQKDVHLLLERDRKS</sequence>
<feature type="compositionally biased region" description="Polar residues" evidence="2">
    <location>
        <begin position="47"/>
        <end position="59"/>
    </location>
</feature>
<feature type="compositionally biased region" description="Low complexity" evidence="2">
    <location>
        <begin position="66"/>
        <end position="81"/>
    </location>
</feature>
<dbReference type="AlphaFoldDB" id="A0A0L0P6K5"/>
<evidence type="ECO:0000256" key="2">
    <source>
        <dbReference type="SAM" id="MobiDB-lite"/>
    </source>
</evidence>
<accession>A0A0L0P6K5</accession>
<proteinExistence type="predicted"/>
<feature type="coiled-coil region" evidence="1">
    <location>
        <begin position="116"/>
        <end position="143"/>
    </location>
</feature>
<dbReference type="VEuPathDB" id="FungiDB:CJJ07_003678"/>
<dbReference type="VEuPathDB" id="FungiDB:CJI97_003818"/>
<gene>
    <name evidence="3" type="ORF">QG37_00942</name>
</gene>
<reference evidence="4" key="1">
    <citation type="journal article" date="2015" name="BMC Genomics">
        <title>Draft genome of a commonly misdiagnosed multidrug resistant pathogen Candida auris.</title>
        <authorList>
            <person name="Chatterjee S."/>
            <person name="Alampalli S.V."/>
            <person name="Nageshan R.K."/>
            <person name="Chettiar S.T."/>
            <person name="Joshi S."/>
            <person name="Tatu U.S."/>
        </authorList>
    </citation>
    <scope>NUCLEOTIDE SEQUENCE [LARGE SCALE GENOMIC DNA]</scope>
    <source>
        <strain evidence="4">6684</strain>
    </source>
</reference>
<comment type="caution">
    <text evidence="3">The sequence shown here is derived from an EMBL/GenBank/DDBJ whole genome shotgun (WGS) entry which is preliminary data.</text>
</comment>
<evidence type="ECO:0000313" key="4">
    <source>
        <dbReference type="Proteomes" id="UP000037122"/>
    </source>
</evidence>
<dbReference type="Proteomes" id="UP000037122">
    <property type="component" value="Unassembled WGS sequence"/>
</dbReference>
<name>A0A0L0P6K5_CANAR</name>
<evidence type="ECO:0000313" key="3">
    <source>
        <dbReference type="EMBL" id="KNE02003.1"/>
    </source>
</evidence>
<dbReference type="VEuPathDB" id="FungiDB:QG37_00942"/>
<keyword evidence="1" id="KW-0175">Coiled coil</keyword>
<dbReference type="VEuPathDB" id="FungiDB:B9J08_003744"/>
<evidence type="ECO:0000256" key="1">
    <source>
        <dbReference type="SAM" id="Coils"/>
    </source>
</evidence>
<feature type="region of interest" description="Disordered" evidence="2">
    <location>
        <begin position="1"/>
        <end position="82"/>
    </location>
</feature>
<dbReference type="EMBL" id="LGST01000007">
    <property type="protein sequence ID" value="KNE02003.1"/>
    <property type="molecule type" value="Genomic_DNA"/>
</dbReference>
<organism evidence="3 4">
    <name type="scientific">Candidozyma auris</name>
    <name type="common">Yeast</name>
    <name type="synonym">Candida auris</name>
    <dbReference type="NCBI Taxonomy" id="498019"/>
    <lineage>
        <taxon>Eukaryota</taxon>
        <taxon>Fungi</taxon>
        <taxon>Dikarya</taxon>
        <taxon>Ascomycota</taxon>
        <taxon>Saccharomycotina</taxon>
        <taxon>Pichiomycetes</taxon>
        <taxon>Metschnikowiaceae</taxon>
        <taxon>Candidozyma</taxon>
    </lineage>
</organism>
<feature type="compositionally biased region" description="Polar residues" evidence="2">
    <location>
        <begin position="1"/>
        <end position="15"/>
    </location>
</feature>